<feature type="compositionally biased region" description="Polar residues" evidence="1">
    <location>
        <begin position="23"/>
        <end position="37"/>
    </location>
</feature>
<organism evidence="2 3">
    <name type="scientific">Araneus ventricosus</name>
    <name type="common">Orbweaver spider</name>
    <name type="synonym">Epeira ventricosa</name>
    <dbReference type="NCBI Taxonomy" id="182803"/>
    <lineage>
        <taxon>Eukaryota</taxon>
        <taxon>Metazoa</taxon>
        <taxon>Ecdysozoa</taxon>
        <taxon>Arthropoda</taxon>
        <taxon>Chelicerata</taxon>
        <taxon>Arachnida</taxon>
        <taxon>Araneae</taxon>
        <taxon>Araneomorphae</taxon>
        <taxon>Entelegynae</taxon>
        <taxon>Araneoidea</taxon>
        <taxon>Araneidae</taxon>
        <taxon>Araneus</taxon>
    </lineage>
</organism>
<accession>A0A4Y2DGA5</accession>
<evidence type="ECO:0000313" key="2">
    <source>
        <dbReference type="EMBL" id="GBM15833.1"/>
    </source>
</evidence>
<feature type="compositionally biased region" description="Polar residues" evidence="1">
    <location>
        <begin position="48"/>
        <end position="65"/>
    </location>
</feature>
<dbReference type="Proteomes" id="UP000499080">
    <property type="component" value="Unassembled WGS sequence"/>
</dbReference>
<proteinExistence type="predicted"/>
<dbReference type="EMBL" id="BGPR01000364">
    <property type="protein sequence ID" value="GBM15833.1"/>
    <property type="molecule type" value="Genomic_DNA"/>
</dbReference>
<sequence>MLPVLYLCALSGLEEGGGLKTAGESSKSSDMLCSKTSSSDKEEELISASASDSRNCESPISNGGRTAIRRSTVSTVLQPSLVIVVLCVIELLCLMGEFETCFLSEC</sequence>
<reference evidence="2 3" key="1">
    <citation type="journal article" date="2019" name="Sci. Rep.">
        <title>Orb-weaving spider Araneus ventricosus genome elucidates the spidroin gene catalogue.</title>
        <authorList>
            <person name="Kono N."/>
            <person name="Nakamura H."/>
            <person name="Ohtoshi R."/>
            <person name="Moran D.A.P."/>
            <person name="Shinohara A."/>
            <person name="Yoshida Y."/>
            <person name="Fujiwara M."/>
            <person name="Mori M."/>
            <person name="Tomita M."/>
            <person name="Arakawa K."/>
        </authorList>
    </citation>
    <scope>NUCLEOTIDE SEQUENCE [LARGE SCALE GENOMIC DNA]</scope>
</reference>
<evidence type="ECO:0000256" key="1">
    <source>
        <dbReference type="SAM" id="MobiDB-lite"/>
    </source>
</evidence>
<gene>
    <name evidence="2" type="ORF">AVEN_260115_1</name>
</gene>
<protein>
    <submittedName>
        <fullName evidence="2">Uncharacterized protein</fullName>
    </submittedName>
</protein>
<feature type="region of interest" description="Disordered" evidence="1">
    <location>
        <begin position="15"/>
        <end position="65"/>
    </location>
</feature>
<dbReference type="AlphaFoldDB" id="A0A4Y2DGA5"/>
<keyword evidence="3" id="KW-1185">Reference proteome</keyword>
<comment type="caution">
    <text evidence="2">The sequence shown here is derived from an EMBL/GenBank/DDBJ whole genome shotgun (WGS) entry which is preliminary data.</text>
</comment>
<name>A0A4Y2DGA5_ARAVE</name>
<evidence type="ECO:0000313" key="3">
    <source>
        <dbReference type="Proteomes" id="UP000499080"/>
    </source>
</evidence>